<dbReference type="GO" id="GO:0005524">
    <property type="term" value="F:ATP binding"/>
    <property type="evidence" value="ECO:0007669"/>
    <property type="project" value="UniProtKB-UniRule"/>
</dbReference>
<dbReference type="OrthoDB" id="3196525at2"/>
<sequence>MGLSNHSRRQVEKRAGEMIARSTSELRPLERRVLTALLARTAEGWHLFVRQRMGDPNAAVAFLIGPGGMFAVLIKDEPPDTPTARATLWQAEQRYSGVRGPGGRVLPESAVNLLVICAGDHRGAQPSELYLLLGESELPSFFGRRDQRLDRRATTLFANEAAKRLVEYERLQVPLPERTTDAVGLLAEGDLTADQVDAAQQRSFESWLTFLHPHQRAVVTRDYSGPARISGPAGTGKTVVALHRLRYLARRTTGPLLFTTFVRTLPTVHESSFHRLAPEFIDRVEFVNLHAWVRSFLGNRGHDVHVQQGKVDNAFSRAWLAHRDRLEPLEQHSYWRTEIDRVIKGRGIPSLDSYLRTLRRGRTLRLDGGVRTVVWQLYESYQRNLSEKNLCDFNDLISLALAELTEQPLDKPYEAVVVDEVQDITLVGLRLLKTLAGVGRNRLLLVGDGQQQVYPGGWRLSDADIPVQGRGEVLRVNYRNRAEVLRFAQRFDAKNQVDDLDGGSGVALRDVELANSGGKTLYWKGSPRDLSTALVTAVHNLPVPRGQSALIVFHHRDLAMCAKILNNAGIGTLHLDNYRGDTDDVLKIGTVHRAKGLDFQGVLVVQSDSDVTEETAGDQENRDLRGRQHLVAATRARDFLWWGRVVPDQS</sequence>
<dbReference type="PANTHER" id="PTHR11070">
    <property type="entry name" value="UVRD / RECB / PCRA DNA HELICASE FAMILY MEMBER"/>
    <property type="match status" value="1"/>
</dbReference>
<dbReference type="Gene3D" id="3.40.50.300">
    <property type="entry name" value="P-loop containing nucleotide triphosphate hydrolases"/>
    <property type="match status" value="2"/>
</dbReference>
<protein>
    <submittedName>
        <fullName evidence="7">AAA domain-containing protein</fullName>
    </submittedName>
</protein>
<keyword evidence="8" id="KW-1185">Reference proteome</keyword>
<dbReference type="GO" id="GO:0000725">
    <property type="term" value="P:recombinational repair"/>
    <property type="evidence" value="ECO:0007669"/>
    <property type="project" value="TreeGrafter"/>
</dbReference>
<feature type="binding site" evidence="5">
    <location>
        <begin position="231"/>
        <end position="238"/>
    </location>
    <ligand>
        <name>ATP</name>
        <dbReference type="ChEBI" id="CHEBI:30616"/>
    </ligand>
</feature>
<evidence type="ECO:0000256" key="5">
    <source>
        <dbReference type="PROSITE-ProRule" id="PRU00560"/>
    </source>
</evidence>
<reference evidence="7 8" key="1">
    <citation type="submission" date="2019-03" db="EMBL/GenBank/DDBJ databases">
        <title>Genomic Encyclopedia of Type Strains, Phase IV (KMG-IV): sequencing the most valuable type-strain genomes for metagenomic binning, comparative biology and taxonomic classification.</title>
        <authorList>
            <person name="Goeker M."/>
        </authorList>
    </citation>
    <scope>NUCLEOTIDE SEQUENCE [LARGE SCALE GENOMIC DNA]</scope>
    <source>
        <strain evidence="7 8">DSM 45934</strain>
    </source>
</reference>
<feature type="domain" description="UvrD-like helicase ATP-binding" evidence="6">
    <location>
        <begin position="210"/>
        <end position="494"/>
    </location>
</feature>
<keyword evidence="4 5" id="KW-0067">ATP-binding</keyword>
<dbReference type="InterPro" id="IPR000212">
    <property type="entry name" value="DNA_helicase_UvrD/REP"/>
</dbReference>
<evidence type="ECO:0000313" key="8">
    <source>
        <dbReference type="Proteomes" id="UP000295680"/>
    </source>
</evidence>
<dbReference type="GO" id="GO:0043138">
    <property type="term" value="F:3'-5' DNA helicase activity"/>
    <property type="evidence" value="ECO:0007669"/>
    <property type="project" value="TreeGrafter"/>
</dbReference>
<dbReference type="Gene3D" id="1.10.10.160">
    <property type="match status" value="1"/>
</dbReference>
<accession>A0A4R2J3K7</accession>
<evidence type="ECO:0000256" key="1">
    <source>
        <dbReference type="ARBA" id="ARBA00022741"/>
    </source>
</evidence>
<gene>
    <name evidence="7" type="ORF">EV192_111328</name>
</gene>
<organism evidence="7 8">
    <name type="scientific">Actinocrispum wychmicini</name>
    <dbReference type="NCBI Taxonomy" id="1213861"/>
    <lineage>
        <taxon>Bacteria</taxon>
        <taxon>Bacillati</taxon>
        <taxon>Actinomycetota</taxon>
        <taxon>Actinomycetes</taxon>
        <taxon>Pseudonocardiales</taxon>
        <taxon>Pseudonocardiaceae</taxon>
        <taxon>Actinocrispum</taxon>
    </lineage>
</organism>
<keyword evidence="2 5" id="KW-0378">Hydrolase</keyword>
<dbReference type="RefSeq" id="WP_132124136.1">
    <property type="nucleotide sequence ID" value="NZ_SLWS01000011.1"/>
</dbReference>
<dbReference type="Pfam" id="PF00580">
    <property type="entry name" value="UvrD-helicase"/>
    <property type="match status" value="1"/>
</dbReference>
<dbReference type="InterPro" id="IPR027417">
    <property type="entry name" value="P-loop_NTPase"/>
</dbReference>
<dbReference type="GO" id="GO:0016787">
    <property type="term" value="F:hydrolase activity"/>
    <property type="evidence" value="ECO:0007669"/>
    <property type="project" value="UniProtKB-UniRule"/>
</dbReference>
<dbReference type="PANTHER" id="PTHR11070:SF45">
    <property type="entry name" value="DNA 3'-5' HELICASE"/>
    <property type="match status" value="1"/>
</dbReference>
<dbReference type="SUPFAM" id="SSF52540">
    <property type="entry name" value="P-loop containing nucleoside triphosphate hydrolases"/>
    <property type="match status" value="1"/>
</dbReference>
<dbReference type="GO" id="GO:0003677">
    <property type="term" value="F:DNA binding"/>
    <property type="evidence" value="ECO:0007669"/>
    <property type="project" value="InterPro"/>
</dbReference>
<dbReference type="InterPro" id="IPR013986">
    <property type="entry name" value="DExx_box_DNA_helicase_dom_sf"/>
</dbReference>
<keyword evidence="3 5" id="KW-0347">Helicase</keyword>
<evidence type="ECO:0000313" key="7">
    <source>
        <dbReference type="EMBL" id="TCO53131.1"/>
    </source>
</evidence>
<dbReference type="InterPro" id="IPR014016">
    <property type="entry name" value="UvrD-like_ATP-bd"/>
</dbReference>
<evidence type="ECO:0000256" key="2">
    <source>
        <dbReference type="ARBA" id="ARBA00022801"/>
    </source>
</evidence>
<proteinExistence type="predicted"/>
<evidence type="ECO:0000256" key="4">
    <source>
        <dbReference type="ARBA" id="ARBA00022840"/>
    </source>
</evidence>
<dbReference type="GO" id="GO:0005829">
    <property type="term" value="C:cytosol"/>
    <property type="evidence" value="ECO:0007669"/>
    <property type="project" value="TreeGrafter"/>
</dbReference>
<dbReference type="Proteomes" id="UP000295680">
    <property type="component" value="Unassembled WGS sequence"/>
</dbReference>
<dbReference type="AlphaFoldDB" id="A0A4R2J3K7"/>
<evidence type="ECO:0000256" key="3">
    <source>
        <dbReference type="ARBA" id="ARBA00022806"/>
    </source>
</evidence>
<dbReference type="PROSITE" id="PS51198">
    <property type="entry name" value="UVRD_HELICASE_ATP_BIND"/>
    <property type="match status" value="1"/>
</dbReference>
<keyword evidence="1 5" id="KW-0547">Nucleotide-binding</keyword>
<name>A0A4R2J3K7_9PSEU</name>
<evidence type="ECO:0000259" key="6">
    <source>
        <dbReference type="PROSITE" id="PS51198"/>
    </source>
</evidence>
<comment type="caution">
    <text evidence="7">The sequence shown here is derived from an EMBL/GenBank/DDBJ whole genome shotgun (WGS) entry which is preliminary data.</text>
</comment>
<dbReference type="EMBL" id="SLWS01000011">
    <property type="protein sequence ID" value="TCO53131.1"/>
    <property type="molecule type" value="Genomic_DNA"/>
</dbReference>